<feature type="compositionally biased region" description="Polar residues" evidence="1">
    <location>
        <begin position="1085"/>
        <end position="1095"/>
    </location>
</feature>
<feature type="region of interest" description="Disordered" evidence="1">
    <location>
        <begin position="944"/>
        <end position="1002"/>
    </location>
</feature>
<feature type="compositionally biased region" description="Polar residues" evidence="1">
    <location>
        <begin position="1599"/>
        <end position="1614"/>
    </location>
</feature>
<feature type="compositionally biased region" description="Acidic residues" evidence="1">
    <location>
        <begin position="857"/>
        <end position="868"/>
    </location>
</feature>
<dbReference type="OrthoDB" id="751084at2759"/>
<feature type="compositionally biased region" description="Basic residues" evidence="1">
    <location>
        <begin position="1102"/>
        <end position="1118"/>
    </location>
</feature>
<name>A0A6J1M1U2_DROHY</name>
<sequence length="1625" mass="173365">MDLSGDVDAIISQASDWNFAGDCALLELMKRISQNLQEQGERTSQNLIQFETNVRRADIALDNATNSLRSLQFGQQFVEYRVEEVEDDDFALPEEQAKTPEPPLKTSQQLAEEFLQNNLQMFRKNFEAVTIEVPDSDDEDGAVNATTVYRDKNPYDAIPLPYIIGSKQWQEHKYAGLYDSAENSEEEQPEQFSSSSSDELETAEPVKATPLQQSDPSQLSLQSDSSSLASLPKEVPMPRQPPSVAAPVNQARPTAQPRPIISMHRNPHESDLFTALRASPPSDDPPSSSSSLNSSPAVSHGNVAAMNQSRANVSLSSSSSSVSRVIQATGKQTPPKLFDDALPAVAAAQPAAMPVAATSEVKPVAAVSQIKRKPVNLFNDDEFNSFMSEIVDKVQAKSGNSSKATVAKPKELPAPQEVKSKPIDTASRRPNLFEDSPPLSPNLQPATVVQPVKKLPTSLFDDNLDDDVDDFLSSLKPRAKPLQQTLKKSLFDDDDDVDIDDIFAKKKPIGQPAKPTAKAPLFDDLQDDEQDDIFGKPSREVEKQPVPELPTAAERTAKETPTEAASLANKAFLFDDDLADDRAAQASKEAMKQPTEVESVQPATANPIARQKPTSKVSLFDDDEEDDQLVQNIFGQVSKELGNKQKVAEAALPAAEEQPKRSLFDDLDDDDLFATPKSNKPAYAAAERETKRLAEQARAADVAKQMEEPQDIAEVEKQQASKDSTDKAQLQMPTAPIFNEDFSDAAVIRDSKEIKAVEEPSNKAEDHPPAEQPKSEKEVKPVANLDVHPRAKAVNEQLSSKQEEPDVKPAAKSELPPKAEPEMEQPLSNEKERVQEAELTDWKPEENFEADMQSEKAEEEQPATEDQQDPIISLVAELSQGKAKKETRASEDVAAAKQVMQNYSSLFSDEPPDDSEFFQSLATSSLTSLSASKMFDSEHEQDFYEPALPDLPAAAETSKDYGGMRLFSDVPPDDDDDEGMQESQPAPVTASAPAQQESTTPKRIHTIFYDDFSETARAGAAAFLDEQPPADVAKPSSPIKKLQMPNININVQALLPSAKLPKKQEEPAPTPVISQAASPALKPVPNSSLSESDNILQCIGKTRVRGPAHRRPSTRRARRANYAQSLLEAQPADSVVSASLSSTTTTTSSARSSSKSTGQLPSFDSDDNEEQAADDALFKAFATGAAAQAATKIAVKEPEPAARAKPTLFLDSDAEDDDDALFGKALQANVATIAPAAPRATPAAVAAAPTETTSSAFQKAAANASPAATTSVTQATAFPVASSAEGPKGAAPSGATSTMPSVDAASVTPAMNPAVLQAESSSVASSAAVAAIASVAPVAVQAPPAFTTPISAPIALVSTLPPEDDMKKPPAKSAFFLDSDEEEEDSNSFLFSPASAAPPRRAAAGPPKSYVSFLDNNDEDEDALFAAAISERAAKSAAAAAPSLAPSIPTNEKLKAAAKTFLDSDDEDGDAALFNPTKSMAKPTLKNESRDSKALPKEQSKSKPLKTQLFDDSDDDDDLFGSRAANPPKSQPAAAINQATVSASSKGLQAKAKAIIKPSKSLFSDDEDDDDLFGSGAAASVAPASGAKRAARPAASNATKKLTATPIQGSSTDIADNPLADLLGP</sequence>
<feature type="region of interest" description="Disordered" evidence="1">
    <location>
        <begin position="1465"/>
        <end position="1535"/>
    </location>
</feature>
<feature type="compositionally biased region" description="Low complexity" evidence="1">
    <location>
        <begin position="1575"/>
        <end position="1598"/>
    </location>
</feature>
<feature type="compositionally biased region" description="Basic and acidic residues" evidence="1">
    <location>
        <begin position="747"/>
        <end position="780"/>
    </location>
</feature>
<feature type="region of interest" description="Disordered" evidence="1">
    <location>
        <begin position="650"/>
        <end position="869"/>
    </location>
</feature>
<feature type="region of interest" description="Disordered" evidence="1">
    <location>
        <begin position="583"/>
        <end position="617"/>
    </location>
</feature>
<feature type="compositionally biased region" description="Low complexity" evidence="1">
    <location>
        <begin position="279"/>
        <end position="296"/>
    </location>
</feature>
<feature type="region of interest" description="Disordered" evidence="1">
    <location>
        <begin position="180"/>
        <end position="321"/>
    </location>
</feature>
<evidence type="ECO:0000256" key="1">
    <source>
        <dbReference type="SAM" id="MobiDB-lite"/>
    </source>
</evidence>
<feature type="compositionally biased region" description="Basic and acidic residues" evidence="1">
    <location>
        <begin position="533"/>
        <end position="545"/>
    </location>
</feature>
<feature type="region of interest" description="Disordered" evidence="1">
    <location>
        <begin position="1281"/>
        <end position="1301"/>
    </location>
</feature>
<feature type="compositionally biased region" description="Low complexity" evidence="1">
    <location>
        <begin position="946"/>
        <end position="955"/>
    </location>
</feature>
<evidence type="ECO:0000313" key="2">
    <source>
        <dbReference type="Proteomes" id="UP000504633"/>
    </source>
</evidence>
<accession>A0A6J1M1U2</accession>
<dbReference type="Proteomes" id="UP000504633">
    <property type="component" value="Unplaced"/>
</dbReference>
<feature type="compositionally biased region" description="Low complexity" evidence="1">
    <location>
        <begin position="210"/>
        <end position="232"/>
    </location>
</feature>
<feature type="compositionally biased region" description="Acidic residues" evidence="1">
    <location>
        <begin position="971"/>
        <end position="980"/>
    </location>
</feature>
<feature type="compositionally biased region" description="Low complexity" evidence="1">
    <location>
        <begin position="1387"/>
        <end position="1406"/>
    </location>
</feature>
<dbReference type="GeneID" id="111602112"/>
<organism evidence="2 3">
    <name type="scientific">Drosophila hydei</name>
    <name type="common">Fruit fly</name>
    <dbReference type="NCBI Taxonomy" id="7224"/>
    <lineage>
        <taxon>Eukaryota</taxon>
        <taxon>Metazoa</taxon>
        <taxon>Ecdysozoa</taxon>
        <taxon>Arthropoda</taxon>
        <taxon>Hexapoda</taxon>
        <taxon>Insecta</taxon>
        <taxon>Pterygota</taxon>
        <taxon>Neoptera</taxon>
        <taxon>Endopterygota</taxon>
        <taxon>Diptera</taxon>
        <taxon>Brachycera</taxon>
        <taxon>Muscomorpha</taxon>
        <taxon>Ephydroidea</taxon>
        <taxon>Drosophilidae</taxon>
        <taxon>Drosophila</taxon>
    </lineage>
</organism>
<keyword evidence="2" id="KW-1185">Reference proteome</keyword>
<feature type="region of interest" description="Disordered" evidence="1">
    <location>
        <begin position="1060"/>
        <end position="1118"/>
    </location>
</feature>
<dbReference type="RefSeq" id="XP_023174825.2">
    <property type="nucleotide sequence ID" value="XM_023319057.2"/>
</dbReference>
<feature type="compositionally biased region" description="Polar residues" evidence="1">
    <location>
        <begin position="981"/>
        <end position="1001"/>
    </location>
</feature>
<feature type="region of interest" description="Disordered" evidence="1">
    <location>
        <begin position="1133"/>
        <end position="1171"/>
    </location>
</feature>
<feature type="region of interest" description="Disordered" evidence="1">
    <location>
        <begin position="1556"/>
        <end position="1625"/>
    </location>
</feature>
<dbReference type="KEGG" id="dhe:111602112"/>
<reference evidence="3" key="1">
    <citation type="submission" date="2025-08" db="UniProtKB">
        <authorList>
            <consortium name="RefSeq"/>
        </authorList>
    </citation>
    <scope>IDENTIFICATION</scope>
    <source>
        <strain evidence="3">15085-1641.00</strain>
        <tissue evidence="3">Whole body</tissue>
    </source>
</reference>
<feature type="region of interest" description="Disordered" evidence="1">
    <location>
        <begin position="397"/>
        <end position="445"/>
    </location>
</feature>
<feature type="compositionally biased region" description="Basic and acidic residues" evidence="1">
    <location>
        <begin position="801"/>
        <end position="821"/>
    </location>
</feature>
<protein>
    <submittedName>
        <fullName evidence="3">WASH complex subunit 2</fullName>
    </submittedName>
</protein>
<feature type="compositionally biased region" description="Low complexity" evidence="1">
    <location>
        <begin position="1134"/>
        <end position="1157"/>
    </location>
</feature>
<feature type="compositionally biased region" description="Basic and acidic residues" evidence="1">
    <location>
        <begin position="686"/>
        <end position="695"/>
    </location>
</feature>
<proteinExistence type="predicted"/>
<feature type="compositionally biased region" description="Basic and acidic residues" evidence="1">
    <location>
        <begin position="714"/>
        <end position="726"/>
    </location>
</feature>
<feature type="region of interest" description="Disordered" evidence="1">
    <location>
        <begin position="1386"/>
        <end position="1406"/>
    </location>
</feature>
<dbReference type="OMA" id="IHTIFYD"/>
<feature type="compositionally biased region" description="Basic and acidic residues" evidence="1">
    <location>
        <begin position="829"/>
        <end position="846"/>
    </location>
</feature>
<evidence type="ECO:0000313" key="3">
    <source>
        <dbReference type="RefSeq" id="XP_023174825.2"/>
    </source>
</evidence>
<dbReference type="CTD" id="37331"/>
<gene>
    <name evidence="3" type="primary">LOC111602112</name>
</gene>
<feature type="compositionally biased region" description="Basic and acidic residues" evidence="1">
    <location>
        <begin position="1485"/>
        <end position="1501"/>
    </location>
</feature>
<feature type="region of interest" description="Disordered" evidence="1">
    <location>
        <begin position="505"/>
        <end position="571"/>
    </location>
</feature>